<proteinExistence type="predicted"/>
<feature type="domain" description="Luciferase-like" evidence="3">
    <location>
        <begin position="23"/>
        <end position="311"/>
    </location>
</feature>
<evidence type="ECO:0000259" key="3">
    <source>
        <dbReference type="Pfam" id="PF00296"/>
    </source>
</evidence>
<dbReference type="Gene3D" id="3.20.20.30">
    <property type="entry name" value="Luciferase-like domain"/>
    <property type="match status" value="1"/>
</dbReference>
<name>A0ABT4TTR0_9ACTN</name>
<dbReference type="InterPro" id="IPR011251">
    <property type="entry name" value="Luciferase-like_dom"/>
</dbReference>
<accession>A0ABT4TTR0</accession>
<protein>
    <submittedName>
        <fullName evidence="4">LLM class flavin-dependent oxidoreductase</fullName>
    </submittedName>
</protein>
<comment type="caution">
    <text evidence="4">The sequence shown here is derived from an EMBL/GenBank/DDBJ whole genome shotgun (WGS) entry which is preliminary data.</text>
</comment>
<evidence type="ECO:0000256" key="1">
    <source>
        <dbReference type="ARBA" id="ARBA00023002"/>
    </source>
</evidence>
<dbReference type="InterPro" id="IPR036661">
    <property type="entry name" value="Luciferase-like_sf"/>
</dbReference>
<keyword evidence="2" id="KW-0503">Monooxygenase</keyword>
<evidence type="ECO:0000256" key="2">
    <source>
        <dbReference type="ARBA" id="ARBA00023033"/>
    </source>
</evidence>
<evidence type="ECO:0000313" key="4">
    <source>
        <dbReference type="EMBL" id="MDA2808063.1"/>
    </source>
</evidence>
<evidence type="ECO:0000313" key="5">
    <source>
        <dbReference type="Proteomes" id="UP001165685"/>
    </source>
</evidence>
<dbReference type="RefSeq" id="WP_270680682.1">
    <property type="nucleotide sequence ID" value="NZ_JAQFWP010000070.1"/>
</dbReference>
<gene>
    <name evidence="4" type="ORF">O4U47_26365</name>
</gene>
<sequence length="356" mass="39395">MASLRISLGYEVEVRGRTREVERRAFENTLAQAELADELGYEAAWLVEHHFTRGFSHSSAPDLVLAAVSQRTRNLRLGLGVVLLPFQPPVRTAERVATLDVLSGGRVEFGTGRGASPLEYQAFQRPFEQSRRIWEESLDAVLEIWRADGEPVTLDGPYFQVPGVSVLPRPVQEPHPPVWVASTSLEGYLAAARRGHNLLGMTMLKGLDDVAEDIAAYRRQLAESGFDPDSRRVALMVPWHVAPTRDEALETAADAVLWYIRRQVNLVTPPGYYDARHATHRVLGQLAAGMAPEEALDVLREHHMVVIDDVAGSREAVRRIAEAGATDLLLQAQVGGLAHEHVCNCLKLFRQEVAPS</sequence>
<keyword evidence="5" id="KW-1185">Reference proteome</keyword>
<dbReference type="Pfam" id="PF00296">
    <property type="entry name" value="Bac_luciferase"/>
    <property type="match status" value="1"/>
</dbReference>
<dbReference type="CDD" id="cd00347">
    <property type="entry name" value="Flavin_utilizing_monoxygenases"/>
    <property type="match status" value="1"/>
</dbReference>
<keyword evidence="1" id="KW-0560">Oxidoreductase</keyword>
<organism evidence="4 5">
    <name type="scientific">Nocardiopsis suaedae</name>
    <dbReference type="NCBI Taxonomy" id="3018444"/>
    <lineage>
        <taxon>Bacteria</taxon>
        <taxon>Bacillati</taxon>
        <taxon>Actinomycetota</taxon>
        <taxon>Actinomycetes</taxon>
        <taxon>Streptosporangiales</taxon>
        <taxon>Nocardiopsidaceae</taxon>
        <taxon>Nocardiopsis</taxon>
    </lineage>
</organism>
<dbReference type="PANTHER" id="PTHR30137:SF8">
    <property type="entry name" value="BLR5498 PROTEIN"/>
    <property type="match status" value="1"/>
</dbReference>
<reference evidence="4" key="1">
    <citation type="submission" date="2023-01" db="EMBL/GenBank/DDBJ databases">
        <title>Draft genome sequence of Nocardiopsis sp. LSu2-4 isolated from halophytes.</title>
        <authorList>
            <person name="Duangmal K."/>
            <person name="Chantavorakit T."/>
        </authorList>
    </citation>
    <scope>NUCLEOTIDE SEQUENCE</scope>
    <source>
        <strain evidence="4">LSu2-4</strain>
    </source>
</reference>
<dbReference type="InterPro" id="IPR050766">
    <property type="entry name" value="Bact_Lucif_Oxidored"/>
</dbReference>
<dbReference type="Proteomes" id="UP001165685">
    <property type="component" value="Unassembled WGS sequence"/>
</dbReference>
<dbReference type="SUPFAM" id="SSF51679">
    <property type="entry name" value="Bacterial luciferase-like"/>
    <property type="match status" value="1"/>
</dbReference>
<dbReference type="PANTHER" id="PTHR30137">
    <property type="entry name" value="LUCIFERASE-LIKE MONOOXYGENASE"/>
    <property type="match status" value="1"/>
</dbReference>
<dbReference type="EMBL" id="JAQFWP010000070">
    <property type="protein sequence ID" value="MDA2808063.1"/>
    <property type="molecule type" value="Genomic_DNA"/>
</dbReference>